<evidence type="ECO:0000256" key="15">
    <source>
        <dbReference type="RuleBase" id="RU367103"/>
    </source>
</evidence>
<keyword evidence="8 15" id="KW-0819">tRNA processing</keyword>
<keyword evidence="10 15" id="KW-0863">Zinc-finger</keyword>
<dbReference type="RefSeq" id="XP_037139996.1">
    <property type="nucleotide sequence ID" value="XM_037284100.1"/>
</dbReference>
<dbReference type="PANTHER" id="PTHR12998:SF0">
    <property type="entry name" value="TRNA:M(4)X MODIFICATION ENZYME TRM13 HOMOLOG"/>
    <property type="match status" value="1"/>
</dbReference>
<dbReference type="Pfam" id="PF11722">
    <property type="entry name" value="zf-TRM13_CCCH"/>
    <property type="match status" value="1"/>
</dbReference>
<keyword evidence="6 15" id="KW-0808">Transferase</keyword>
<dbReference type="InterPro" id="IPR022776">
    <property type="entry name" value="TRM13/UPF0224_CHHC_Znf_dom"/>
</dbReference>
<keyword evidence="11 15" id="KW-0862">Zinc</keyword>
<evidence type="ECO:0000256" key="2">
    <source>
        <dbReference type="ARBA" id="ARBA00005265"/>
    </source>
</evidence>
<evidence type="ECO:0000256" key="13">
    <source>
        <dbReference type="ARBA" id="ARBA00048635"/>
    </source>
</evidence>
<dbReference type="Proteomes" id="UP000515788">
    <property type="component" value="Chromosome 5"/>
</dbReference>
<organism evidence="17 18">
    <name type="scientific">Torulaspora globosa</name>
    <dbReference type="NCBI Taxonomy" id="48254"/>
    <lineage>
        <taxon>Eukaryota</taxon>
        <taxon>Fungi</taxon>
        <taxon>Dikarya</taxon>
        <taxon>Ascomycota</taxon>
        <taxon>Saccharomycotina</taxon>
        <taxon>Saccharomycetes</taxon>
        <taxon>Saccharomycetales</taxon>
        <taxon>Saccharomycetaceae</taxon>
        <taxon>Torulaspora</taxon>
    </lineage>
</organism>
<dbReference type="OrthoDB" id="258806at2759"/>
<dbReference type="EMBL" id="CP059250">
    <property type="protein sequence ID" value="QLL33322.1"/>
    <property type="molecule type" value="Genomic_DNA"/>
</dbReference>
<keyword evidence="18" id="KW-1185">Reference proteome</keyword>
<dbReference type="InterPro" id="IPR039044">
    <property type="entry name" value="Trm13"/>
</dbReference>
<sequence length="413" mass="46903">MPGASKCGFYMSQKRRYCGMTTKSGSSYCLEHLDVSNGTQGEKRRVPCPLDPNHTVWASNLGRHVKKCNKLKLLHANDNEPFYVRDCNLLRAGETGCGDPPHPNELVIQSIPVLERIYAEGFSDLPLQCKSNEYMESHRCAELASNRKHALQQSSLIQHMLDRKLLQDTRFIEFGCGRAELSRYINQVALQQHAGAPPTFTLIDRASNRMKFDSKFREDFEKLRGGPADAAITRRCKIDIRDLKLDPLLEADRDFVAVSKHLCGVATDLTLRCIANSERLNRDGGLKGVCIAMCCRHVCDPDQYVNRPFVESLLRGESGLSYRDFFNSLRKMCSWATSGRREGLSDDDVGGHFTNLPLGRRERLGLMARRVIDEGRKQWICENLTNRDYEVQLIKYTTPDVSLENVAMLMYTK</sequence>
<dbReference type="Pfam" id="PF05253">
    <property type="entry name" value="zf-U11-48K"/>
    <property type="match status" value="1"/>
</dbReference>
<evidence type="ECO:0000259" key="16">
    <source>
        <dbReference type="PROSITE" id="PS51800"/>
    </source>
</evidence>
<evidence type="ECO:0000256" key="5">
    <source>
        <dbReference type="ARBA" id="ARBA00022603"/>
    </source>
</evidence>
<keyword evidence="7 15" id="KW-0949">S-adenosyl-L-methionine</keyword>
<evidence type="ECO:0000256" key="9">
    <source>
        <dbReference type="ARBA" id="ARBA00022723"/>
    </source>
</evidence>
<gene>
    <name evidence="17" type="ORF">HG536_0E02330</name>
</gene>
<feature type="domain" description="CHHC U11-48K-type" evidence="16">
    <location>
        <begin position="45"/>
        <end position="72"/>
    </location>
</feature>
<name>A0A7G3ZII6_9SACH</name>
<dbReference type="AlphaFoldDB" id="A0A7G3ZII6"/>
<evidence type="ECO:0000313" key="17">
    <source>
        <dbReference type="EMBL" id="QLL33322.1"/>
    </source>
</evidence>
<dbReference type="InterPro" id="IPR007871">
    <property type="entry name" value="Methyltransferase_TRM13"/>
</dbReference>
<dbReference type="PANTHER" id="PTHR12998">
    <property type="entry name" value="TRNA:M(4)X MODIFICATION ENZYME TRM13 HOMOLOG"/>
    <property type="match status" value="1"/>
</dbReference>
<evidence type="ECO:0000256" key="14">
    <source>
        <dbReference type="ARBA" id="ARBA00049393"/>
    </source>
</evidence>
<dbReference type="GO" id="GO:0030488">
    <property type="term" value="P:tRNA methylation"/>
    <property type="evidence" value="ECO:0007669"/>
    <property type="project" value="InterPro"/>
</dbReference>
<comment type="similarity">
    <text evidence="2 15">Belongs to the methyltransferase TRM13 family.</text>
</comment>
<dbReference type="GeneID" id="59326518"/>
<dbReference type="PROSITE" id="PS51800">
    <property type="entry name" value="ZF_CHHC_U11_48K"/>
    <property type="match status" value="1"/>
</dbReference>
<proteinExistence type="inferred from homology"/>
<comment type="catalytic activity">
    <reaction evidence="14 15">
        <text>adenosine(4) in tRNA(His) + S-adenosyl-L-methionine = 2'-O-methyladenosine(4) in tRNA(His) + S-adenosyl-L-homocysteine + H(+)</text>
        <dbReference type="Rhea" id="RHEA:43196"/>
        <dbReference type="Rhea" id="RHEA-COMP:10401"/>
        <dbReference type="Rhea" id="RHEA-COMP:10402"/>
        <dbReference type="ChEBI" id="CHEBI:15378"/>
        <dbReference type="ChEBI" id="CHEBI:57856"/>
        <dbReference type="ChEBI" id="CHEBI:59789"/>
        <dbReference type="ChEBI" id="CHEBI:74411"/>
        <dbReference type="ChEBI" id="CHEBI:74477"/>
        <dbReference type="EC" id="2.1.1.225"/>
    </reaction>
</comment>
<protein>
    <recommendedName>
        <fullName evidence="4 15">tRNA:m(4)X modification enzyme TRM13</fullName>
        <ecNumber evidence="3 15">2.1.1.225</ecNumber>
    </recommendedName>
</protein>
<dbReference type="GO" id="GO:0008270">
    <property type="term" value="F:zinc ion binding"/>
    <property type="evidence" value="ECO:0007669"/>
    <property type="project" value="UniProtKB-KW"/>
</dbReference>
<comment type="catalytic activity">
    <reaction evidence="12 15">
        <text>cytidine(4) in tRNA(Pro) + S-adenosyl-L-methionine = 2'-O-methylcytidine(4) in tRNA(Pro) + S-adenosyl-L-homocysteine + H(+)</text>
        <dbReference type="Rhea" id="RHEA:32767"/>
        <dbReference type="Rhea" id="RHEA-COMP:10397"/>
        <dbReference type="Rhea" id="RHEA-COMP:10398"/>
        <dbReference type="ChEBI" id="CHEBI:15378"/>
        <dbReference type="ChEBI" id="CHEBI:57856"/>
        <dbReference type="ChEBI" id="CHEBI:59789"/>
        <dbReference type="ChEBI" id="CHEBI:74495"/>
        <dbReference type="ChEBI" id="CHEBI:82748"/>
        <dbReference type="EC" id="2.1.1.225"/>
    </reaction>
</comment>
<evidence type="ECO:0000256" key="10">
    <source>
        <dbReference type="ARBA" id="ARBA00022771"/>
    </source>
</evidence>
<keyword evidence="9 15" id="KW-0479">Metal-binding</keyword>
<evidence type="ECO:0000256" key="3">
    <source>
        <dbReference type="ARBA" id="ARBA00012810"/>
    </source>
</evidence>
<dbReference type="InterPro" id="IPR021721">
    <property type="entry name" value="Znf_CCCH-type_TRM13"/>
</dbReference>
<comment type="catalytic activity">
    <reaction evidence="13 15">
        <text>cytidine(4) in tRNA(Gly)(GCC) + S-adenosyl-L-methionine = 2'-O-methylcytidine(4) in tRNA(Gly)(GCC) + S-adenosyl-L-homocysteine + H(+)</text>
        <dbReference type="Rhea" id="RHEA:43192"/>
        <dbReference type="Rhea" id="RHEA-COMP:10399"/>
        <dbReference type="Rhea" id="RHEA-COMP:10400"/>
        <dbReference type="ChEBI" id="CHEBI:15378"/>
        <dbReference type="ChEBI" id="CHEBI:57856"/>
        <dbReference type="ChEBI" id="CHEBI:59789"/>
        <dbReference type="ChEBI" id="CHEBI:74495"/>
        <dbReference type="ChEBI" id="CHEBI:82748"/>
        <dbReference type="EC" id="2.1.1.225"/>
    </reaction>
</comment>
<evidence type="ECO:0000256" key="1">
    <source>
        <dbReference type="ARBA" id="ARBA00002267"/>
    </source>
</evidence>
<comment type="function">
    <text evidence="1 15">tRNA methylase which 2'-O-methylates cytidine(4) in tRNA(Pro) and tRNA(Gly)(GCC), and adenosine(4) in tRNA(His).</text>
</comment>
<evidence type="ECO:0000256" key="11">
    <source>
        <dbReference type="ARBA" id="ARBA00022833"/>
    </source>
</evidence>
<evidence type="ECO:0000313" key="18">
    <source>
        <dbReference type="Proteomes" id="UP000515788"/>
    </source>
</evidence>
<reference evidence="17 18" key="1">
    <citation type="submission" date="2020-06" db="EMBL/GenBank/DDBJ databases">
        <title>The yeast mating-type switching endonuclease HO is a domesticated member of an unorthodox homing genetic element family.</title>
        <authorList>
            <person name="Coughlan A.Y."/>
            <person name="Lombardi L."/>
            <person name="Braun-Galleani S."/>
            <person name="Martos A.R."/>
            <person name="Galeote V."/>
            <person name="Bigey F."/>
            <person name="Dequin S."/>
            <person name="Byrne K.P."/>
            <person name="Wolfe K.H."/>
        </authorList>
    </citation>
    <scope>NUCLEOTIDE SEQUENCE [LARGE SCALE GENOMIC DNA]</scope>
    <source>
        <strain evidence="17 18">CBS764</strain>
    </source>
</reference>
<dbReference type="GO" id="GO:0106050">
    <property type="term" value="F:tRNA 2'-O-methyltransferase activity"/>
    <property type="evidence" value="ECO:0007669"/>
    <property type="project" value="UniProtKB-UniRule"/>
</dbReference>
<evidence type="ECO:0000256" key="6">
    <source>
        <dbReference type="ARBA" id="ARBA00022679"/>
    </source>
</evidence>
<dbReference type="EC" id="2.1.1.225" evidence="3 15"/>
<evidence type="ECO:0000256" key="7">
    <source>
        <dbReference type="ARBA" id="ARBA00022691"/>
    </source>
</evidence>
<dbReference type="KEGG" id="tgb:HG536_0E02330"/>
<evidence type="ECO:0000256" key="12">
    <source>
        <dbReference type="ARBA" id="ARBA00048165"/>
    </source>
</evidence>
<evidence type="ECO:0000256" key="8">
    <source>
        <dbReference type="ARBA" id="ARBA00022694"/>
    </source>
</evidence>
<keyword evidence="5 15" id="KW-0489">Methyltransferase</keyword>
<dbReference type="Pfam" id="PF05206">
    <property type="entry name" value="TRM13"/>
    <property type="match status" value="1"/>
</dbReference>
<accession>A0A7G3ZII6</accession>
<evidence type="ECO:0000256" key="4">
    <source>
        <dbReference type="ARBA" id="ARBA00015883"/>
    </source>
</evidence>